<dbReference type="PANTHER" id="PTHR21522">
    <property type="entry name" value="PROTON CHANNEL OTOP"/>
    <property type="match status" value="1"/>
</dbReference>
<dbReference type="Proteomes" id="UP000038040">
    <property type="component" value="Unplaced"/>
</dbReference>
<evidence type="ECO:0000256" key="8">
    <source>
        <dbReference type="ARBA" id="ARBA00023065"/>
    </source>
</evidence>
<protein>
    <submittedName>
        <fullName evidence="13">Otopetrin-3</fullName>
    </submittedName>
</protein>
<keyword evidence="5 11" id="KW-0812">Transmembrane</keyword>
<dbReference type="GO" id="GO:0005886">
    <property type="term" value="C:plasma membrane"/>
    <property type="evidence" value="ECO:0007669"/>
    <property type="project" value="UniProtKB-SubCell"/>
</dbReference>
<keyword evidence="10" id="KW-0407">Ion channel</keyword>
<keyword evidence="3" id="KW-0813">Transport</keyword>
<dbReference type="PANTHER" id="PTHR21522:SF33">
    <property type="entry name" value="OTOPETRIN-2"/>
    <property type="match status" value="1"/>
</dbReference>
<comment type="subcellular location">
    <subcellularLocation>
        <location evidence="1">Cell membrane</location>
        <topology evidence="1">Multi-pass membrane protein</topology>
    </subcellularLocation>
</comment>
<evidence type="ECO:0000313" key="13">
    <source>
        <dbReference type="WBParaSite" id="DME_0000493401-mRNA-1"/>
    </source>
</evidence>
<feature type="transmembrane region" description="Helical" evidence="11">
    <location>
        <begin position="72"/>
        <end position="94"/>
    </location>
</feature>
<keyword evidence="4" id="KW-1003">Cell membrane</keyword>
<keyword evidence="7 11" id="KW-1133">Transmembrane helix</keyword>
<evidence type="ECO:0000256" key="5">
    <source>
        <dbReference type="ARBA" id="ARBA00022692"/>
    </source>
</evidence>
<dbReference type="GO" id="GO:0015252">
    <property type="term" value="F:proton channel activity"/>
    <property type="evidence" value="ECO:0007669"/>
    <property type="project" value="InterPro"/>
</dbReference>
<dbReference type="WBParaSite" id="DME_0000493401-mRNA-1">
    <property type="protein sequence ID" value="DME_0000493401-mRNA-1"/>
    <property type="gene ID" value="DME_0000493401"/>
</dbReference>
<sequence length="411" mass="46512">LDGVRKLLRNFRLMPLNSVTIEDEPKNQSKATHDGPSAGSLFLRFGCIVFGMIGVIYYLFNAVLCLGREKCYTVSVILNLCAGIFMFTQMHFIFCNWKITILQSPIISRFGMMHLISTNFWTWMRYILIEEAVLSEEVSISKLMHTSVVEYSIICGAIIFVLWRNIGQTKQERSLKRKFQIRIDCSKTSTGLFLGLLHLTMTLTSLAISSLYTTRGLDERASNIFAVTNIVQRGSSCSTENQFSDMKWMISTKIFQESLDSILLSLGLIGQMIFFMAGIVGIAATNKWNSISLLLLFKHSTGLVQVGTQGSLIFIACKLRINDEPQSKREQPGKQTITFLLVANIGIFLMNFFEDGSAGFSKDVISFYGKTNWIYLVRSFEPLIIFYRFHSSVCLAEIWKSAYSIKTNISP</sequence>
<evidence type="ECO:0000256" key="4">
    <source>
        <dbReference type="ARBA" id="ARBA00022475"/>
    </source>
</evidence>
<dbReference type="Pfam" id="PF03189">
    <property type="entry name" value="Otopetrin"/>
    <property type="match status" value="2"/>
</dbReference>
<evidence type="ECO:0000313" key="12">
    <source>
        <dbReference type="Proteomes" id="UP000038040"/>
    </source>
</evidence>
<evidence type="ECO:0000256" key="6">
    <source>
        <dbReference type="ARBA" id="ARBA00022781"/>
    </source>
</evidence>
<feature type="transmembrane region" description="Helical" evidence="11">
    <location>
        <begin position="336"/>
        <end position="353"/>
    </location>
</feature>
<name>A0A0N4UCE3_DRAME</name>
<dbReference type="InterPro" id="IPR004878">
    <property type="entry name" value="Otopetrin"/>
</dbReference>
<evidence type="ECO:0000256" key="1">
    <source>
        <dbReference type="ARBA" id="ARBA00004651"/>
    </source>
</evidence>
<evidence type="ECO:0000256" key="2">
    <source>
        <dbReference type="ARBA" id="ARBA00006513"/>
    </source>
</evidence>
<reference evidence="13" key="1">
    <citation type="submission" date="2017-02" db="UniProtKB">
        <authorList>
            <consortium name="WormBaseParasite"/>
        </authorList>
    </citation>
    <scope>IDENTIFICATION</scope>
</reference>
<evidence type="ECO:0000256" key="10">
    <source>
        <dbReference type="ARBA" id="ARBA00023303"/>
    </source>
</evidence>
<keyword evidence="6" id="KW-0375">Hydrogen ion transport</keyword>
<keyword evidence="8" id="KW-0406">Ion transport</keyword>
<evidence type="ECO:0000256" key="11">
    <source>
        <dbReference type="SAM" id="Phobius"/>
    </source>
</evidence>
<proteinExistence type="inferred from homology"/>
<evidence type="ECO:0000256" key="9">
    <source>
        <dbReference type="ARBA" id="ARBA00023136"/>
    </source>
</evidence>
<feature type="transmembrane region" description="Helical" evidence="11">
    <location>
        <begin position="188"/>
        <end position="212"/>
    </location>
</feature>
<evidence type="ECO:0000256" key="7">
    <source>
        <dbReference type="ARBA" id="ARBA00022989"/>
    </source>
</evidence>
<organism evidence="12 13">
    <name type="scientific">Dracunculus medinensis</name>
    <name type="common">Guinea worm</name>
    <dbReference type="NCBI Taxonomy" id="318479"/>
    <lineage>
        <taxon>Eukaryota</taxon>
        <taxon>Metazoa</taxon>
        <taxon>Ecdysozoa</taxon>
        <taxon>Nematoda</taxon>
        <taxon>Chromadorea</taxon>
        <taxon>Rhabditida</taxon>
        <taxon>Spirurina</taxon>
        <taxon>Dracunculoidea</taxon>
        <taxon>Dracunculidae</taxon>
        <taxon>Dracunculus</taxon>
    </lineage>
</organism>
<accession>A0A0N4UCE3</accession>
<evidence type="ECO:0000256" key="3">
    <source>
        <dbReference type="ARBA" id="ARBA00022448"/>
    </source>
</evidence>
<feature type="transmembrane region" description="Helical" evidence="11">
    <location>
        <begin position="148"/>
        <end position="167"/>
    </location>
</feature>
<feature type="transmembrane region" description="Helical" evidence="11">
    <location>
        <begin position="262"/>
        <end position="284"/>
    </location>
</feature>
<comment type="similarity">
    <text evidence="2">Belongs to the otopetrin family.</text>
</comment>
<keyword evidence="9 11" id="KW-0472">Membrane</keyword>
<feature type="transmembrane region" description="Helical" evidence="11">
    <location>
        <begin position="41"/>
        <end position="60"/>
    </location>
</feature>
<dbReference type="AlphaFoldDB" id="A0A0N4UCE3"/>